<dbReference type="GO" id="GO:0003824">
    <property type="term" value="F:catalytic activity"/>
    <property type="evidence" value="ECO:0007669"/>
    <property type="project" value="InterPro"/>
</dbReference>
<evidence type="ECO:0008006" key="3">
    <source>
        <dbReference type="Google" id="ProtNLM"/>
    </source>
</evidence>
<evidence type="ECO:0000313" key="1">
    <source>
        <dbReference type="EMBL" id="GFN03618.1"/>
    </source>
</evidence>
<dbReference type="PANTHER" id="PTHR48228">
    <property type="entry name" value="SUCCINYL-COA--D-CITRAMALATE COA-TRANSFERASE"/>
    <property type="match status" value="1"/>
</dbReference>
<name>A0A7J0CMT5_STRMI</name>
<dbReference type="PANTHER" id="PTHR48228:SF7">
    <property type="entry name" value="FATTY ACYL-COA TRANSFERASE RV3272-RELATED"/>
    <property type="match status" value="1"/>
</dbReference>
<dbReference type="Pfam" id="PF02515">
    <property type="entry name" value="CoA_transf_3"/>
    <property type="match status" value="2"/>
</dbReference>
<protein>
    <recommendedName>
        <fullName evidence="3">CoA transferase</fullName>
    </recommendedName>
</protein>
<dbReference type="Proteomes" id="UP000498740">
    <property type="component" value="Unassembled WGS sequence"/>
</dbReference>
<dbReference type="EMBL" id="BLWD01000001">
    <property type="protein sequence ID" value="GFN03618.1"/>
    <property type="molecule type" value="Genomic_DNA"/>
</dbReference>
<evidence type="ECO:0000313" key="2">
    <source>
        <dbReference type="Proteomes" id="UP000498740"/>
    </source>
</evidence>
<dbReference type="InterPro" id="IPR044855">
    <property type="entry name" value="CoA-Trfase_III_dom3_sf"/>
</dbReference>
<dbReference type="AlphaFoldDB" id="A0A7J0CMT5"/>
<gene>
    <name evidence="1" type="ORF">Smic_21740</name>
</gene>
<comment type="caution">
    <text evidence="1">The sequence shown here is derived from an EMBL/GenBank/DDBJ whole genome shotgun (WGS) entry which is preliminary data.</text>
</comment>
<reference evidence="1 2" key="1">
    <citation type="submission" date="2020-05" db="EMBL/GenBank/DDBJ databases">
        <title>Whole genome shotgun sequence of Streptomyces microflavus NBRC 13062.</title>
        <authorList>
            <person name="Komaki H."/>
            <person name="Tamura T."/>
        </authorList>
    </citation>
    <scope>NUCLEOTIDE SEQUENCE [LARGE SCALE GENOMIC DNA]</scope>
    <source>
        <strain evidence="1 2">NBRC 13062</strain>
    </source>
</reference>
<sequence length="573" mass="62639">MESSFVARDWKRHFAHLGINLMPVKGAPGNWQVSAIAYRHPPLVLSLVAPFGQYVVGEATLQAACGLMSLFGRREGEGPRRTGVPFASVCGAIAAGQGIMAALVAQARGSLDVSQVVVDAGSATLFSQSHHVELTALGPIPETLGAGRPPPFLTSDGHWIEVETFRPERWAAFWKQLGVEGHDAMASWRSHEARQWTACFRVPESVHRAARIPLKKVTQVAHEENVCVIDVSRPIGDDLIEPWLLSPSPWTGPPPAENLDEGSLPPRWLPLAGMQVVEATHYLQGSYAGRILACLGAQVWRIEPPDGDPARGVEPVRAGCSVSFRSLHRGKEALCVDLGTPRGRRRVHEVVSRASVFLTNWSPGKLGPAHLDYATLRRVNPSLVYAHATGSPPDDEKWPHTASDWSIQSATGMGRAVRGDGEQPAVSQMTMLDPLGGLLCAEGILTGLMQRQHTGFGCYVESSLRHAAHVLMTFTRPKTGPAFHPLPTKSGYLAVDDTRYLRRRLGIGAEAGRDDFVRALRSHTDQTWEEELRAEGLAATRVRTMDDVIENPLDPLWLRYDHGIHVAPPWRIS</sequence>
<dbReference type="Gene3D" id="3.40.50.10540">
    <property type="entry name" value="Crotonobetainyl-coa:carnitine coa-transferase, domain 1"/>
    <property type="match status" value="2"/>
</dbReference>
<dbReference type="InterPro" id="IPR050509">
    <property type="entry name" value="CoA-transferase_III"/>
</dbReference>
<dbReference type="InterPro" id="IPR003673">
    <property type="entry name" value="CoA-Trfase_fam_III"/>
</dbReference>
<dbReference type="Gene3D" id="3.30.1540.10">
    <property type="entry name" value="formyl-coa transferase, domain 3"/>
    <property type="match status" value="1"/>
</dbReference>
<organism evidence="1 2">
    <name type="scientific">Streptomyces microflavus</name>
    <name type="common">Streptomyces lipmanii</name>
    <dbReference type="NCBI Taxonomy" id="1919"/>
    <lineage>
        <taxon>Bacteria</taxon>
        <taxon>Bacillati</taxon>
        <taxon>Actinomycetota</taxon>
        <taxon>Actinomycetes</taxon>
        <taxon>Kitasatosporales</taxon>
        <taxon>Streptomycetaceae</taxon>
        <taxon>Streptomyces</taxon>
    </lineage>
</organism>
<proteinExistence type="predicted"/>
<accession>A0A7J0CMT5</accession>
<dbReference type="InterPro" id="IPR023606">
    <property type="entry name" value="CoA-Trfase_III_dom_1_sf"/>
</dbReference>
<dbReference type="RefSeq" id="WP_032753132.1">
    <property type="nucleotide sequence ID" value="NZ_BMUG01000001.1"/>
</dbReference>
<dbReference type="SUPFAM" id="SSF89796">
    <property type="entry name" value="CoA-transferase family III (CaiB/BaiF)"/>
    <property type="match status" value="2"/>
</dbReference>